<protein>
    <submittedName>
        <fullName evidence="3">Putative transmembrane protein</fullName>
    </submittedName>
</protein>
<dbReference type="VEuPathDB" id="ToxoDB:TGP89_220240"/>
<feature type="compositionally biased region" description="Low complexity" evidence="1">
    <location>
        <begin position="442"/>
        <end position="452"/>
    </location>
</feature>
<organism evidence="3 4">
    <name type="scientific">Toxoplasma gondii p89</name>
    <dbReference type="NCBI Taxonomy" id="943119"/>
    <lineage>
        <taxon>Eukaryota</taxon>
        <taxon>Sar</taxon>
        <taxon>Alveolata</taxon>
        <taxon>Apicomplexa</taxon>
        <taxon>Conoidasida</taxon>
        <taxon>Coccidia</taxon>
        <taxon>Eucoccidiorida</taxon>
        <taxon>Eimeriorina</taxon>
        <taxon>Sarcocystidae</taxon>
        <taxon>Toxoplasma</taxon>
    </lineage>
</organism>
<name>A0A086J845_TOXGO</name>
<feature type="compositionally biased region" description="Polar residues" evidence="1">
    <location>
        <begin position="498"/>
        <end position="507"/>
    </location>
</feature>
<evidence type="ECO:0000313" key="3">
    <source>
        <dbReference type="EMBL" id="KFG28313.1"/>
    </source>
</evidence>
<reference evidence="3 4" key="1">
    <citation type="submission" date="2014-03" db="EMBL/GenBank/DDBJ databases">
        <authorList>
            <person name="Sibley D."/>
            <person name="Venepally P."/>
            <person name="Karamycheva S."/>
            <person name="Hadjithomas M."/>
            <person name="Khan A."/>
            <person name="Brunk B."/>
            <person name="Roos D."/>
            <person name="Caler E."/>
            <person name="Lorenzi H."/>
        </authorList>
    </citation>
    <scope>NUCLEOTIDE SEQUENCE [LARGE SCALE GENOMIC DNA]</scope>
    <source>
        <strain evidence="4">p89</strain>
    </source>
</reference>
<dbReference type="Proteomes" id="UP000028828">
    <property type="component" value="Unassembled WGS sequence"/>
</dbReference>
<keyword evidence="2" id="KW-0472">Membrane</keyword>
<comment type="caution">
    <text evidence="3">The sequence shown here is derived from an EMBL/GenBank/DDBJ whole genome shotgun (WGS) entry which is preliminary data.</text>
</comment>
<proteinExistence type="predicted"/>
<evidence type="ECO:0000256" key="2">
    <source>
        <dbReference type="SAM" id="Phobius"/>
    </source>
</evidence>
<dbReference type="AlphaFoldDB" id="A0A086J845"/>
<feature type="compositionally biased region" description="Basic and acidic residues" evidence="1">
    <location>
        <begin position="106"/>
        <end position="124"/>
    </location>
</feature>
<feature type="compositionally biased region" description="Low complexity" evidence="1">
    <location>
        <begin position="307"/>
        <end position="333"/>
    </location>
</feature>
<evidence type="ECO:0000256" key="1">
    <source>
        <dbReference type="SAM" id="MobiDB-lite"/>
    </source>
</evidence>
<dbReference type="EMBL" id="AEYI02002419">
    <property type="protein sequence ID" value="KFG28313.1"/>
    <property type="molecule type" value="Genomic_DNA"/>
</dbReference>
<feature type="region of interest" description="Disordered" evidence="1">
    <location>
        <begin position="182"/>
        <end position="526"/>
    </location>
</feature>
<feature type="compositionally biased region" description="Low complexity" evidence="1">
    <location>
        <begin position="407"/>
        <end position="422"/>
    </location>
</feature>
<feature type="compositionally biased region" description="Polar residues" evidence="1">
    <location>
        <begin position="362"/>
        <end position="374"/>
    </location>
</feature>
<sequence length="526" mass="54146">MEVRHRSVQLFWVVGLLGFLIYVVSLHGSPVNAAVVAESESEAGDTALVLHDTEVMSSGGTSRPQKLVKRVQGFLRRYAAPIRVTVSAIIIFLVGYYALQYGLRRRPQDGSRRERQPPDEDRQRGSSPETAPERGTGESDSSGSRSPERFPLGSPPASSDQADDGDGSKKYRVDTASLLGTRIDLTRPSGSSDDASQVLGRQGLDVSASKSPPSPASGGKPVEAPLHSTPATGSPSETVLVPADTQSPCCGAKGSLPKETSPKSDIGTHVPGKRSPPSPSPLQDPRLASFFVGSEGGPEGDVVIIHSGGPSSSSGSSGLGDSSVSPSDGDSPTPSAPARGMQQEGPVGGSSSPEQGGRQAQAPISATTASSPQTGMPPGKAAPTPRSDGKPSPGRTGVDKVGGPSRGRGSPSRSPGSRLSLSKTPRGPVASPTGGLRGRGGSHAASAGRGLLPGPSRQPEQRSGALGPRTKLFTPKPSWVPPYGTPSSRRVGSRTREPPQSQEQHPQAPSGEGTRDLDGRDQDDSR</sequence>
<feature type="compositionally biased region" description="Low complexity" evidence="1">
    <location>
        <begin position="207"/>
        <end position="221"/>
    </location>
</feature>
<accession>A0A086J845</accession>
<keyword evidence="2" id="KW-1133">Transmembrane helix</keyword>
<feature type="compositionally biased region" description="Basic and acidic residues" evidence="1">
    <location>
        <begin position="513"/>
        <end position="526"/>
    </location>
</feature>
<evidence type="ECO:0000313" key="4">
    <source>
        <dbReference type="Proteomes" id="UP000028828"/>
    </source>
</evidence>
<dbReference type="OrthoDB" id="10585099at2759"/>
<keyword evidence="2 3" id="KW-0812">Transmembrane</keyword>
<gene>
    <name evidence="3" type="ORF">TGP89_220240</name>
</gene>
<feature type="region of interest" description="Disordered" evidence="1">
    <location>
        <begin position="105"/>
        <end position="170"/>
    </location>
</feature>
<feature type="transmembrane region" description="Helical" evidence="2">
    <location>
        <begin position="78"/>
        <end position="99"/>
    </location>
</feature>